<comment type="caution">
    <text evidence="1">The sequence shown here is derived from an EMBL/GenBank/DDBJ whole genome shotgun (WGS) entry which is preliminary data.</text>
</comment>
<organism evidence="1 2">
    <name type="scientific">Candidatus Ryanbacteria bacterium RIFCSPHIGHO2_01_45_13</name>
    <dbReference type="NCBI Taxonomy" id="1802112"/>
    <lineage>
        <taxon>Bacteria</taxon>
        <taxon>Candidatus Ryaniibacteriota</taxon>
    </lineage>
</organism>
<dbReference type="PROSITE" id="PS51257">
    <property type="entry name" value="PROKAR_LIPOPROTEIN"/>
    <property type="match status" value="1"/>
</dbReference>
<gene>
    <name evidence="1" type="ORF">A2W41_02380</name>
</gene>
<name>A0A1G2FYL3_9BACT</name>
<accession>A0A1G2FYL3</accession>
<dbReference type="Proteomes" id="UP000176700">
    <property type="component" value="Unassembled WGS sequence"/>
</dbReference>
<protein>
    <submittedName>
        <fullName evidence="1">Uncharacterized protein</fullName>
    </submittedName>
</protein>
<dbReference type="EMBL" id="MHNI01000012">
    <property type="protein sequence ID" value="OGZ42937.1"/>
    <property type="molecule type" value="Genomic_DNA"/>
</dbReference>
<evidence type="ECO:0000313" key="1">
    <source>
        <dbReference type="EMBL" id="OGZ42937.1"/>
    </source>
</evidence>
<dbReference type="AlphaFoldDB" id="A0A1G2FYL3"/>
<evidence type="ECO:0000313" key="2">
    <source>
        <dbReference type="Proteomes" id="UP000176700"/>
    </source>
</evidence>
<proteinExistence type="predicted"/>
<reference evidence="1 2" key="1">
    <citation type="journal article" date="2016" name="Nat. Commun.">
        <title>Thousands of microbial genomes shed light on interconnected biogeochemical processes in an aquifer system.</title>
        <authorList>
            <person name="Anantharaman K."/>
            <person name="Brown C.T."/>
            <person name="Hug L.A."/>
            <person name="Sharon I."/>
            <person name="Castelle C.J."/>
            <person name="Probst A.J."/>
            <person name="Thomas B.C."/>
            <person name="Singh A."/>
            <person name="Wilkins M.J."/>
            <person name="Karaoz U."/>
            <person name="Brodie E.L."/>
            <person name="Williams K.H."/>
            <person name="Hubbard S.S."/>
            <person name="Banfield J.F."/>
        </authorList>
    </citation>
    <scope>NUCLEOTIDE SEQUENCE [LARGE SCALE GENOMIC DNA]</scope>
</reference>
<sequence length="158" mass="17509">MKYALSIIGLVCLVAAVGCNNQTPASVSSGVVAVAQNERYRFNAEIASLNKALNEFREYREYLENDPRFLFYLMDRDLDAVEQGREARGSFSDYFVPNAAKALKAGAARKDIATRIDRVIALAEKEIYLSSLVAQLMKEGGSAAVRSYADEWIRGSQK</sequence>